<comment type="catalytic activity">
    <reaction evidence="1">
        <text>4-amino-5-aminomethyl-2-methylpyrimidine + H2O = 4-amino-5-hydroxymethyl-2-methylpyrimidine + NH4(+)</text>
        <dbReference type="Rhea" id="RHEA:31799"/>
        <dbReference type="ChEBI" id="CHEBI:15377"/>
        <dbReference type="ChEBI" id="CHEBI:16892"/>
        <dbReference type="ChEBI" id="CHEBI:28938"/>
        <dbReference type="ChEBI" id="CHEBI:63416"/>
        <dbReference type="EC" id="3.5.99.2"/>
    </reaction>
</comment>
<name>A0ABR7RLS4_9PROT</name>
<organism evidence="3 4">
    <name type="scientific">Teichococcus aerophilus</name>
    <dbReference type="NCBI Taxonomy" id="1224513"/>
    <lineage>
        <taxon>Bacteria</taxon>
        <taxon>Pseudomonadati</taxon>
        <taxon>Pseudomonadota</taxon>
        <taxon>Alphaproteobacteria</taxon>
        <taxon>Acetobacterales</taxon>
        <taxon>Roseomonadaceae</taxon>
        <taxon>Roseomonas</taxon>
    </lineage>
</organism>
<evidence type="ECO:0000313" key="4">
    <source>
        <dbReference type="Proteomes" id="UP000626026"/>
    </source>
</evidence>
<comment type="pathway">
    <text evidence="1">Cofactor biosynthesis; thiamine diphosphate biosynthesis.</text>
</comment>
<proteinExistence type="inferred from homology"/>
<dbReference type="InterPro" id="IPR026285">
    <property type="entry name" value="TenA_E"/>
</dbReference>
<comment type="caution">
    <text evidence="3">The sequence shown here is derived from an EMBL/GenBank/DDBJ whole genome shotgun (WGS) entry which is preliminary data.</text>
</comment>
<dbReference type="SUPFAM" id="SSF48613">
    <property type="entry name" value="Heme oxygenase-like"/>
    <property type="match status" value="1"/>
</dbReference>
<comment type="function">
    <text evidence="1">Catalyzes an amino-pyrimidine hydrolysis reaction at the C5' of the pyrimidine moiety of thiamine compounds, a reaction that is part of a thiamine salvage pathway. Thus, catalyzes the conversion of 4-amino-5-aminomethyl-2-methylpyrimidine to 4-amino-5-hydroxymethyl-2-methylpyrimidine (HMP).</text>
</comment>
<accession>A0ABR7RLS4</accession>
<dbReference type="PANTHER" id="PTHR43198:SF2">
    <property type="entry name" value="SI:CH1073-67J19.1-RELATED"/>
    <property type="match status" value="1"/>
</dbReference>
<sequence>MTETPFSTRLRQASAADWDAAISHRFVRELSAGTVPQAVMRHYLVQDYQFIDRFVALLGAAIATADSYAARLRLAQFLAMIVSDENTYFVRAFDALGIPAAERAAPVLDPTVRAFQALMGEAAESRSYAGALSVLVVAEWLYLSWAERHQGPLPPDFVHAEWITLHDNPFFRDVVGWLRGELDRTGATLNAAGQARCESLFQRAVALERGFFDSLYAVAGEPGGTGTVSAV</sequence>
<comment type="catalytic activity">
    <reaction evidence="1">
        <text>thiamine + H2O = 5-(2-hydroxyethyl)-4-methylthiazole + 4-amino-5-hydroxymethyl-2-methylpyrimidine + H(+)</text>
        <dbReference type="Rhea" id="RHEA:17509"/>
        <dbReference type="ChEBI" id="CHEBI:15377"/>
        <dbReference type="ChEBI" id="CHEBI:15378"/>
        <dbReference type="ChEBI" id="CHEBI:16892"/>
        <dbReference type="ChEBI" id="CHEBI:17957"/>
        <dbReference type="ChEBI" id="CHEBI:18385"/>
        <dbReference type="EC" id="3.5.99.2"/>
    </reaction>
</comment>
<evidence type="ECO:0000256" key="1">
    <source>
        <dbReference type="PIRNR" id="PIRNR003170"/>
    </source>
</evidence>
<dbReference type="PIRSF" id="PIRSF003170">
    <property type="entry name" value="Pet18p"/>
    <property type="match status" value="1"/>
</dbReference>
<keyword evidence="1" id="KW-0784">Thiamine biosynthesis</keyword>
<dbReference type="Pfam" id="PF03070">
    <property type="entry name" value="TENA_THI-4"/>
    <property type="match status" value="1"/>
</dbReference>
<dbReference type="InterPro" id="IPR050967">
    <property type="entry name" value="Thiamine_Salvage_TenA"/>
</dbReference>
<dbReference type="PANTHER" id="PTHR43198">
    <property type="entry name" value="BIFUNCTIONAL TH2 PROTEIN"/>
    <property type="match status" value="1"/>
</dbReference>
<dbReference type="InterPro" id="IPR004305">
    <property type="entry name" value="Thiaminase-2/PQQC"/>
</dbReference>
<dbReference type="Proteomes" id="UP000626026">
    <property type="component" value="Unassembled WGS sequence"/>
</dbReference>
<dbReference type="InterPro" id="IPR016084">
    <property type="entry name" value="Haem_Oase-like_multi-hlx"/>
</dbReference>
<dbReference type="RefSeq" id="WP_187784433.1">
    <property type="nucleotide sequence ID" value="NZ_JACTVA010000015.1"/>
</dbReference>
<keyword evidence="1" id="KW-0378">Hydrolase</keyword>
<protein>
    <recommendedName>
        <fullName evidence="1">Aminopyrimidine aminohydrolase</fullName>
        <ecNumber evidence="1">3.5.99.2</ecNumber>
    </recommendedName>
</protein>
<dbReference type="EMBL" id="JACTVA010000015">
    <property type="protein sequence ID" value="MBC9207264.1"/>
    <property type="molecule type" value="Genomic_DNA"/>
</dbReference>
<dbReference type="Gene3D" id="1.20.910.10">
    <property type="entry name" value="Heme oxygenase-like"/>
    <property type="match status" value="1"/>
</dbReference>
<feature type="domain" description="Thiaminase-2/PQQC" evidence="2">
    <location>
        <begin position="18"/>
        <end position="216"/>
    </location>
</feature>
<dbReference type="EC" id="3.5.99.2" evidence="1"/>
<evidence type="ECO:0000259" key="2">
    <source>
        <dbReference type="Pfam" id="PF03070"/>
    </source>
</evidence>
<dbReference type="CDD" id="cd19358">
    <property type="entry name" value="TenA_E_Spr0628-like"/>
    <property type="match status" value="1"/>
</dbReference>
<evidence type="ECO:0000313" key="3">
    <source>
        <dbReference type="EMBL" id="MBC9207264.1"/>
    </source>
</evidence>
<comment type="similarity">
    <text evidence="1">Belongs to the TenA family.</text>
</comment>
<keyword evidence="4" id="KW-1185">Reference proteome</keyword>
<reference evidence="3 4" key="1">
    <citation type="journal article" date="2013" name="Int. J. Syst. Evol. Microbiol.">
        <title>Roseomonas aerophila sp. nov., isolated from air.</title>
        <authorList>
            <person name="Kim S.J."/>
            <person name="Weon H.Y."/>
            <person name="Ahn J.H."/>
            <person name="Hong S.B."/>
            <person name="Seok S.J."/>
            <person name="Whang K.S."/>
            <person name="Kwon S.W."/>
        </authorList>
    </citation>
    <scope>NUCLEOTIDE SEQUENCE [LARGE SCALE GENOMIC DNA]</scope>
    <source>
        <strain evidence="3 4">NBRC 108923</strain>
    </source>
</reference>
<gene>
    <name evidence="3" type="ORF">IBL26_10490</name>
</gene>